<keyword evidence="5 6" id="KW-0472">Membrane</keyword>
<sequence>MPRMTARLNVTEMVTLPRAYYEEVARDTLGILWYEKRLIVGILLVALSVALIALVLIGPRYSAEAMIQLNFNREEPTTGPKTQSIATVEAVALVGSAAHAIRSRATANAVVARLGLDKDPDFARESTLWRVLSGVRRTLGLAGVTLTPRDLAANQLMRKVTVANDPRSYLISITATTGDPGQAVTLANAVALEYLRGQMLQQFSDSQAAAERELFQLSSIYGVRHPSYALARTRLDALENRLIALRDAAPDDDTVRLVIGQSFVAAKKTLLPSGPPIISILVLTAGAALCLGMCLALWLMPRR</sequence>
<dbReference type="PANTHER" id="PTHR32309">
    <property type="entry name" value="TYROSINE-PROTEIN KINASE"/>
    <property type="match status" value="1"/>
</dbReference>
<evidence type="ECO:0000256" key="3">
    <source>
        <dbReference type="ARBA" id="ARBA00022692"/>
    </source>
</evidence>
<dbReference type="PANTHER" id="PTHR32309:SF13">
    <property type="entry name" value="FERRIC ENTEROBACTIN TRANSPORT PROTEIN FEPE"/>
    <property type="match status" value="1"/>
</dbReference>
<evidence type="ECO:0000256" key="2">
    <source>
        <dbReference type="ARBA" id="ARBA00022475"/>
    </source>
</evidence>
<dbReference type="InterPro" id="IPR050445">
    <property type="entry name" value="Bact_polysacc_biosynth/exp"/>
</dbReference>
<feature type="domain" description="Polysaccharide chain length determinant N-terminal" evidence="7">
    <location>
        <begin position="29"/>
        <end position="112"/>
    </location>
</feature>
<evidence type="ECO:0000259" key="7">
    <source>
        <dbReference type="Pfam" id="PF02706"/>
    </source>
</evidence>
<evidence type="ECO:0000256" key="4">
    <source>
        <dbReference type="ARBA" id="ARBA00022989"/>
    </source>
</evidence>
<comment type="caution">
    <text evidence="8">The sequence shown here is derived from an EMBL/GenBank/DDBJ whole genome shotgun (WGS) entry which is preliminary data.</text>
</comment>
<evidence type="ECO:0000256" key="5">
    <source>
        <dbReference type="ARBA" id="ARBA00023136"/>
    </source>
</evidence>
<evidence type="ECO:0000256" key="6">
    <source>
        <dbReference type="SAM" id="Phobius"/>
    </source>
</evidence>
<evidence type="ECO:0000313" key="8">
    <source>
        <dbReference type="EMBL" id="NOJ43330.1"/>
    </source>
</evidence>
<accession>A0A7Y4GWN0</accession>
<dbReference type="AlphaFoldDB" id="A0A7Y4GWN0"/>
<feature type="transmembrane region" description="Helical" evidence="6">
    <location>
        <begin position="38"/>
        <end position="57"/>
    </location>
</feature>
<reference evidence="8 9" key="1">
    <citation type="submission" date="2020-03" db="EMBL/GenBank/DDBJ databases">
        <title>Bradyrhizobium diversity isolated from nodules of Indigofera sp.</title>
        <authorList>
            <person name="Klepa M."/>
            <person name="Helene L."/>
            <person name="Hungria M."/>
        </authorList>
    </citation>
    <scope>NUCLEOTIDE SEQUENCE [LARGE SCALE GENOMIC DNA]</scope>
    <source>
        <strain evidence="8 9">WSM 1791</strain>
    </source>
</reference>
<dbReference type="EMBL" id="JAAVLX010000010">
    <property type="protein sequence ID" value="NOJ43330.1"/>
    <property type="molecule type" value="Genomic_DNA"/>
</dbReference>
<dbReference type="RefSeq" id="WP_171582545.1">
    <property type="nucleotide sequence ID" value="NZ_JAAVLX010000010.1"/>
</dbReference>
<evidence type="ECO:0000256" key="1">
    <source>
        <dbReference type="ARBA" id="ARBA00004651"/>
    </source>
</evidence>
<dbReference type="GO" id="GO:0005886">
    <property type="term" value="C:plasma membrane"/>
    <property type="evidence" value="ECO:0007669"/>
    <property type="project" value="UniProtKB-SubCell"/>
</dbReference>
<dbReference type="Proteomes" id="UP000544122">
    <property type="component" value="Unassembled WGS sequence"/>
</dbReference>
<name>A0A7Y4GWN0_9BRAD</name>
<keyword evidence="3 6" id="KW-0812">Transmembrane</keyword>
<keyword evidence="2" id="KW-1003">Cell membrane</keyword>
<feature type="transmembrane region" description="Helical" evidence="6">
    <location>
        <begin position="277"/>
        <end position="300"/>
    </location>
</feature>
<dbReference type="InterPro" id="IPR003856">
    <property type="entry name" value="LPS_length_determ_N"/>
</dbReference>
<evidence type="ECO:0000313" key="9">
    <source>
        <dbReference type="Proteomes" id="UP000544122"/>
    </source>
</evidence>
<keyword evidence="4 6" id="KW-1133">Transmembrane helix</keyword>
<gene>
    <name evidence="8" type="ORF">HCN58_27820</name>
</gene>
<keyword evidence="9" id="KW-1185">Reference proteome</keyword>
<protein>
    <recommendedName>
        <fullName evidence="7">Polysaccharide chain length determinant N-terminal domain-containing protein</fullName>
    </recommendedName>
</protein>
<proteinExistence type="predicted"/>
<dbReference type="GO" id="GO:0004713">
    <property type="term" value="F:protein tyrosine kinase activity"/>
    <property type="evidence" value="ECO:0007669"/>
    <property type="project" value="TreeGrafter"/>
</dbReference>
<comment type="subcellular location">
    <subcellularLocation>
        <location evidence="1">Cell membrane</location>
        <topology evidence="1">Multi-pass membrane protein</topology>
    </subcellularLocation>
</comment>
<organism evidence="8 9">
    <name type="scientific">Bradyrhizobium australiense</name>
    <dbReference type="NCBI Taxonomy" id="2721161"/>
    <lineage>
        <taxon>Bacteria</taxon>
        <taxon>Pseudomonadati</taxon>
        <taxon>Pseudomonadota</taxon>
        <taxon>Alphaproteobacteria</taxon>
        <taxon>Hyphomicrobiales</taxon>
        <taxon>Nitrobacteraceae</taxon>
        <taxon>Bradyrhizobium</taxon>
    </lineage>
</organism>
<dbReference type="Pfam" id="PF02706">
    <property type="entry name" value="Wzz"/>
    <property type="match status" value="1"/>
</dbReference>